<proteinExistence type="predicted"/>
<evidence type="ECO:0000313" key="1">
    <source>
        <dbReference type="EMBL" id="MBV2144903.1"/>
    </source>
</evidence>
<reference evidence="1 2" key="1">
    <citation type="submission" date="2021-06" db="EMBL/GenBank/DDBJ databases">
        <title>Falsochrobactrum tianjin sp.nov., a new petroleum-degrading bacteria isolated from oily soils.</title>
        <authorList>
            <person name="Chen G."/>
            <person name="Chen H."/>
            <person name="Tian J."/>
            <person name="Qing J."/>
            <person name="Zhong L."/>
            <person name="Ma W."/>
            <person name="Song Y."/>
            <person name="Cui X."/>
            <person name="Yan B."/>
        </authorList>
    </citation>
    <scope>NUCLEOTIDE SEQUENCE [LARGE SCALE GENOMIC DNA]</scope>
    <source>
        <strain evidence="1 2">TDYN1</strain>
    </source>
</reference>
<gene>
    <name evidence="1" type="ORF">KUG47_15500</name>
</gene>
<dbReference type="AlphaFoldDB" id="A0A949PQ08"/>
<comment type="caution">
    <text evidence="1">The sequence shown here is derived from an EMBL/GenBank/DDBJ whole genome shotgun (WGS) entry which is preliminary data.</text>
</comment>
<organism evidence="1 2">
    <name type="scientific">Falsochrobactrum tianjinense</name>
    <dbReference type="NCBI Taxonomy" id="2706015"/>
    <lineage>
        <taxon>Bacteria</taxon>
        <taxon>Pseudomonadati</taxon>
        <taxon>Pseudomonadota</taxon>
        <taxon>Alphaproteobacteria</taxon>
        <taxon>Hyphomicrobiales</taxon>
        <taxon>Brucellaceae</taxon>
        <taxon>Falsochrobactrum</taxon>
    </lineage>
</organism>
<protein>
    <submittedName>
        <fullName evidence="1">Uncharacterized protein</fullName>
    </submittedName>
</protein>
<keyword evidence="2" id="KW-1185">Reference proteome</keyword>
<evidence type="ECO:0000313" key="2">
    <source>
        <dbReference type="Proteomes" id="UP000752297"/>
    </source>
</evidence>
<dbReference type="EMBL" id="JAHRVA010000008">
    <property type="protein sequence ID" value="MBV2144903.1"/>
    <property type="molecule type" value="Genomic_DNA"/>
</dbReference>
<sequence>MGQIVVEEGLKSQALEPLYAAYTEWLLSLVSETGPDWLNSLLDEDIHKQSRPDQPFTRGYGARLRSISRIHLNALYRQVVVCDGELN</sequence>
<name>A0A949PQ08_9HYPH</name>
<dbReference type="RefSeq" id="WP_217678886.1">
    <property type="nucleotide sequence ID" value="NZ_JAHRVA010000008.1"/>
</dbReference>
<dbReference type="Proteomes" id="UP000752297">
    <property type="component" value="Unassembled WGS sequence"/>
</dbReference>
<accession>A0A949PQ08</accession>